<accession>A0A645ETT3</accession>
<comment type="caution">
    <text evidence="2">The sequence shown here is derived from an EMBL/GenBank/DDBJ whole genome shotgun (WGS) entry which is preliminary data.</text>
</comment>
<organism evidence="2">
    <name type="scientific">bioreactor metagenome</name>
    <dbReference type="NCBI Taxonomy" id="1076179"/>
    <lineage>
        <taxon>unclassified sequences</taxon>
        <taxon>metagenomes</taxon>
        <taxon>ecological metagenomes</taxon>
    </lineage>
</organism>
<feature type="compositionally biased region" description="Basic and acidic residues" evidence="1">
    <location>
        <begin position="1"/>
        <end position="11"/>
    </location>
</feature>
<feature type="region of interest" description="Disordered" evidence="1">
    <location>
        <begin position="1"/>
        <end position="64"/>
    </location>
</feature>
<name>A0A645ETT3_9ZZZZ</name>
<evidence type="ECO:0000256" key="1">
    <source>
        <dbReference type="SAM" id="MobiDB-lite"/>
    </source>
</evidence>
<reference evidence="2" key="1">
    <citation type="submission" date="2019-08" db="EMBL/GenBank/DDBJ databases">
        <authorList>
            <person name="Kucharzyk K."/>
            <person name="Murdoch R.W."/>
            <person name="Higgins S."/>
            <person name="Loffler F."/>
        </authorList>
    </citation>
    <scope>NUCLEOTIDE SEQUENCE</scope>
</reference>
<sequence>MEKPSRNDRWEIAGSLTPELERAPHSHLGGAGSERGPLSDGERNGAGRKKLSRRRKSQKESGED</sequence>
<evidence type="ECO:0000313" key="2">
    <source>
        <dbReference type="EMBL" id="MPN04840.1"/>
    </source>
</evidence>
<feature type="compositionally biased region" description="Basic residues" evidence="1">
    <location>
        <begin position="46"/>
        <end position="57"/>
    </location>
</feature>
<dbReference type="EMBL" id="VSSQ01050761">
    <property type="protein sequence ID" value="MPN04840.1"/>
    <property type="molecule type" value="Genomic_DNA"/>
</dbReference>
<protein>
    <submittedName>
        <fullName evidence="2">Uncharacterized protein</fullName>
    </submittedName>
</protein>
<proteinExistence type="predicted"/>
<dbReference type="AlphaFoldDB" id="A0A645ETT3"/>
<gene>
    <name evidence="2" type="ORF">SDC9_152088</name>
</gene>